<name>A0A1Y5TZ21_9PROT</name>
<feature type="domain" description="IrrE N-terminal-like" evidence="1">
    <location>
        <begin position="33"/>
        <end position="144"/>
    </location>
</feature>
<evidence type="ECO:0000313" key="3">
    <source>
        <dbReference type="Proteomes" id="UP000193200"/>
    </source>
</evidence>
<dbReference type="Gene3D" id="1.10.10.2910">
    <property type="match status" value="1"/>
</dbReference>
<organism evidence="2 3">
    <name type="scientific">Oceanibacterium hippocampi</name>
    <dbReference type="NCBI Taxonomy" id="745714"/>
    <lineage>
        <taxon>Bacteria</taxon>
        <taxon>Pseudomonadati</taxon>
        <taxon>Pseudomonadota</taxon>
        <taxon>Alphaproteobacteria</taxon>
        <taxon>Sneathiellales</taxon>
        <taxon>Sneathiellaceae</taxon>
        <taxon>Oceanibacterium</taxon>
    </lineage>
</organism>
<dbReference type="Pfam" id="PF06114">
    <property type="entry name" value="Peptidase_M78"/>
    <property type="match status" value="1"/>
</dbReference>
<dbReference type="InterPro" id="IPR010359">
    <property type="entry name" value="IrrE_HExxH"/>
</dbReference>
<proteinExistence type="predicted"/>
<evidence type="ECO:0000313" key="2">
    <source>
        <dbReference type="EMBL" id="SLN72126.1"/>
    </source>
</evidence>
<evidence type="ECO:0000259" key="1">
    <source>
        <dbReference type="Pfam" id="PF06114"/>
    </source>
</evidence>
<sequence>MPVRAIARALGIGEIRTRRLRSLEGALLTQPERRDGMILVNGAGSARRQRFTIGHELGHYLNPLHRSDEDGRFACTGADLRFQGEESAPADPRVLQEIEANRFAIELLTPRHRLGRHLAGEPRLEQVIALASAFDISREAAARRYLERHAGRLAVIFSEQGRLRYFRRGRGFPYIALEAGQSLPHLPGATRGERSSELEEVDPADWLARPGVTRLRAQALRQQGGFGMVLLVAAR</sequence>
<accession>A0A1Y5TZ21</accession>
<protein>
    <recommendedName>
        <fullName evidence="1">IrrE N-terminal-like domain-containing protein</fullName>
    </recommendedName>
</protein>
<dbReference type="Proteomes" id="UP000193200">
    <property type="component" value="Unassembled WGS sequence"/>
</dbReference>
<dbReference type="InterPro" id="IPR052345">
    <property type="entry name" value="Rad_response_metalloprotease"/>
</dbReference>
<dbReference type="RefSeq" id="WP_085884777.1">
    <property type="nucleotide sequence ID" value="NZ_FWFR01000003.1"/>
</dbReference>
<dbReference type="PANTHER" id="PTHR43236">
    <property type="entry name" value="ANTITOXIN HIGA1"/>
    <property type="match status" value="1"/>
</dbReference>
<dbReference type="OrthoDB" id="9794834at2"/>
<gene>
    <name evidence="2" type="ORF">OCH7691_03432</name>
</gene>
<dbReference type="EMBL" id="FWFR01000003">
    <property type="protein sequence ID" value="SLN72126.1"/>
    <property type="molecule type" value="Genomic_DNA"/>
</dbReference>
<reference evidence="2 3" key="1">
    <citation type="submission" date="2017-03" db="EMBL/GenBank/DDBJ databases">
        <authorList>
            <person name="Afonso C.L."/>
            <person name="Miller P.J."/>
            <person name="Scott M.A."/>
            <person name="Spackman E."/>
            <person name="Goraichik I."/>
            <person name="Dimitrov K.M."/>
            <person name="Suarez D.L."/>
            <person name="Swayne D.E."/>
        </authorList>
    </citation>
    <scope>NUCLEOTIDE SEQUENCE [LARGE SCALE GENOMIC DNA]</scope>
    <source>
        <strain evidence="2 3">CECT 7691</strain>
    </source>
</reference>
<dbReference type="InParanoid" id="A0A1Y5TZ21"/>
<dbReference type="AlphaFoldDB" id="A0A1Y5TZ21"/>
<keyword evidence="3" id="KW-1185">Reference proteome</keyword>
<dbReference type="PANTHER" id="PTHR43236:SF1">
    <property type="entry name" value="BLL7220 PROTEIN"/>
    <property type="match status" value="1"/>
</dbReference>